<dbReference type="EMBL" id="CAJEUB010000040">
    <property type="protein sequence ID" value="CAD1847207.1"/>
    <property type="molecule type" value="Genomic_DNA"/>
</dbReference>
<evidence type="ECO:0000256" key="2">
    <source>
        <dbReference type="ARBA" id="ARBA00022737"/>
    </source>
</evidence>
<proteinExistence type="inferred from homology"/>
<gene>
    <name evidence="6" type="ORF">CB5_LOCUS30418</name>
</gene>
<comment type="similarity">
    <text evidence="1">Belongs to the PPR family. P subfamily.</text>
</comment>
<evidence type="ECO:0000313" key="6">
    <source>
        <dbReference type="EMBL" id="CAD1847207.1"/>
    </source>
</evidence>
<keyword evidence="2" id="KW-0677">Repeat</keyword>
<evidence type="ECO:0000256" key="1">
    <source>
        <dbReference type="ARBA" id="ARBA00007626"/>
    </source>
</evidence>
<dbReference type="PANTHER" id="PTHR47447">
    <property type="entry name" value="OS03G0856100 PROTEIN"/>
    <property type="match status" value="1"/>
</dbReference>
<evidence type="ECO:0000256" key="4">
    <source>
        <dbReference type="PROSITE-ProRule" id="PRU00708"/>
    </source>
</evidence>
<name>A0A6V7QWF9_ANACO</name>
<dbReference type="PANTHER" id="PTHR47447:SF17">
    <property type="entry name" value="OS12G0638900 PROTEIN"/>
    <property type="match status" value="1"/>
</dbReference>
<dbReference type="AlphaFoldDB" id="A0A6V7QWF9"/>
<accession>A0A6V7QWF9</accession>
<dbReference type="InterPro" id="IPR057027">
    <property type="entry name" value="TPR_mt"/>
</dbReference>
<dbReference type="Pfam" id="PF23276">
    <property type="entry name" value="TPR_24"/>
    <property type="match status" value="1"/>
</dbReference>
<evidence type="ECO:0000256" key="3">
    <source>
        <dbReference type="ARBA" id="ARBA00022946"/>
    </source>
</evidence>
<evidence type="ECO:0000259" key="5">
    <source>
        <dbReference type="Pfam" id="PF23276"/>
    </source>
</evidence>
<organism evidence="6">
    <name type="scientific">Ananas comosus var. bracteatus</name>
    <name type="common">red pineapple</name>
    <dbReference type="NCBI Taxonomy" id="296719"/>
    <lineage>
        <taxon>Eukaryota</taxon>
        <taxon>Viridiplantae</taxon>
        <taxon>Streptophyta</taxon>
        <taxon>Embryophyta</taxon>
        <taxon>Tracheophyta</taxon>
        <taxon>Spermatophyta</taxon>
        <taxon>Magnoliopsida</taxon>
        <taxon>Liliopsida</taxon>
        <taxon>Poales</taxon>
        <taxon>Bromeliaceae</taxon>
        <taxon>Bromelioideae</taxon>
        <taxon>Ananas</taxon>
    </lineage>
</organism>
<dbReference type="Gene3D" id="1.25.40.10">
    <property type="entry name" value="Tetratricopeptide repeat domain"/>
    <property type="match status" value="1"/>
</dbReference>
<dbReference type="NCBIfam" id="TIGR00756">
    <property type="entry name" value="PPR"/>
    <property type="match status" value="2"/>
</dbReference>
<protein>
    <recommendedName>
        <fullName evidence="5">Pentatricopeptide repeat-containing protein-mitochondrial domain-containing protein</fullName>
    </recommendedName>
</protein>
<sequence length="139" mass="15753">MVSRSQKLLNRAISGDSSPNPCLMVDRMVAASKRCDFDAISFNYLIVSYARAGRIENAIEAFRRTLENGLLVDVKARNDLLKALLSSNSITVVWEFYREMEGNGLELDVRAFDIMMNACLKDGNPDESEVYFKEMVDRD</sequence>
<dbReference type="InterPro" id="IPR002885">
    <property type="entry name" value="PPR_rpt"/>
</dbReference>
<reference evidence="6" key="1">
    <citation type="submission" date="2020-07" db="EMBL/GenBank/DDBJ databases">
        <authorList>
            <person name="Lin J."/>
        </authorList>
    </citation>
    <scope>NUCLEOTIDE SEQUENCE</scope>
</reference>
<feature type="domain" description="Pentatricopeptide repeat-containing protein-mitochondrial" evidence="5">
    <location>
        <begin position="31"/>
        <end position="131"/>
    </location>
</feature>
<feature type="repeat" description="PPR" evidence="4">
    <location>
        <begin position="108"/>
        <end position="139"/>
    </location>
</feature>
<feature type="repeat" description="PPR" evidence="4">
    <location>
        <begin position="38"/>
        <end position="72"/>
    </location>
</feature>
<dbReference type="InterPro" id="IPR011990">
    <property type="entry name" value="TPR-like_helical_dom_sf"/>
</dbReference>
<dbReference type="PROSITE" id="PS51375">
    <property type="entry name" value="PPR"/>
    <property type="match status" value="2"/>
</dbReference>
<keyword evidence="3" id="KW-0809">Transit peptide</keyword>